<dbReference type="RefSeq" id="WP_228600145.1">
    <property type="nucleotide sequence ID" value="NZ_HG992337.1"/>
</dbReference>
<dbReference type="EMBL" id="HG992337">
    <property type="protein sequence ID" value="CAE6837913.1"/>
    <property type="molecule type" value="Genomic_DNA"/>
</dbReference>
<evidence type="ECO:0000313" key="1">
    <source>
        <dbReference type="EMBL" id="CAE6837913.1"/>
    </source>
</evidence>
<accession>A0AAU9I494</accession>
<evidence type="ECO:0000313" key="2">
    <source>
        <dbReference type="Proteomes" id="UP000835242"/>
    </source>
</evidence>
<name>A0AAU9I494_9XANT</name>
<protein>
    <submittedName>
        <fullName evidence="1">Uncharacterized protein</fullName>
    </submittedName>
</protein>
<dbReference type="Proteomes" id="UP000835242">
    <property type="component" value="Chromosome"/>
</dbReference>
<gene>
    <name evidence="1" type="ORF">XA1314C_37480</name>
</gene>
<dbReference type="EMBL" id="HG992337">
    <property type="protein sequence ID" value="CAE6837936.1"/>
    <property type="molecule type" value="Genomic_DNA"/>
</dbReference>
<sequence>MSRFAQTQALAGVDPIEQYLKANVPVRVLLEHGAERLDWLTSLEASPIVLSYRDAAGKIVNEQVTKLELIERAHSLGWKPTEHGERDCIDFEDTVLWEDAANQPGAVAGIWFAREYATHWEVDAWGTPLGIPAERFAAIELRDRTEREDAERVRAEVAQREELLSTANLCLGLIETRIRGRLKSDGVQLSYSQAWEETQAIARARGLDIFTDHQFPPHPWSGEEKQEVKRMVIFWDDLHHGRPVVQCEPFEEGTTA</sequence>
<dbReference type="AlphaFoldDB" id="A0AAU9I494"/>
<organism evidence="1 2">
    <name type="scientific">Xanthomonas arboricola</name>
    <dbReference type="NCBI Taxonomy" id="56448"/>
    <lineage>
        <taxon>Bacteria</taxon>
        <taxon>Pseudomonadati</taxon>
        <taxon>Pseudomonadota</taxon>
        <taxon>Gammaproteobacteria</taxon>
        <taxon>Lysobacterales</taxon>
        <taxon>Lysobacteraceae</taxon>
        <taxon>Xanthomonas</taxon>
    </lineage>
</organism>
<reference evidence="1 2" key="1">
    <citation type="submission" date="2021-02" db="EMBL/GenBank/DDBJ databases">
        <authorList>
            <person name="Pothier F. J."/>
        </authorList>
    </citation>
    <scope>NUCLEOTIDE SEQUENCE [LARGE SCALE GENOMIC DNA]</scope>
    <source>
        <strain evidence="1 2">1314c</strain>
    </source>
</reference>
<proteinExistence type="predicted"/>